<evidence type="ECO:0000313" key="3">
    <source>
        <dbReference type="Proteomes" id="UP000196102"/>
    </source>
</evidence>
<accession>A0A1Z8AZF0</accession>
<evidence type="ECO:0000256" key="1">
    <source>
        <dbReference type="SAM" id="SignalP"/>
    </source>
</evidence>
<dbReference type="AlphaFoldDB" id="A0A1Z8AZF0"/>
<dbReference type="EMBL" id="MAAX01000104">
    <property type="protein sequence ID" value="OUS15715.1"/>
    <property type="molecule type" value="Genomic_DNA"/>
</dbReference>
<keyword evidence="1" id="KW-0732">Signal</keyword>
<dbReference type="PROSITE" id="PS51257">
    <property type="entry name" value="PROKAR_LIPOPROTEIN"/>
    <property type="match status" value="1"/>
</dbReference>
<feature type="non-terminal residue" evidence="2">
    <location>
        <position position="216"/>
    </location>
</feature>
<name>A0A1Z8AZF0_9FLAO</name>
<organism evidence="2 3">
    <name type="scientific">Nonlabens dokdonensis</name>
    <dbReference type="NCBI Taxonomy" id="328515"/>
    <lineage>
        <taxon>Bacteria</taxon>
        <taxon>Pseudomonadati</taxon>
        <taxon>Bacteroidota</taxon>
        <taxon>Flavobacteriia</taxon>
        <taxon>Flavobacteriales</taxon>
        <taxon>Flavobacteriaceae</taxon>
        <taxon>Nonlabens</taxon>
    </lineage>
</organism>
<protein>
    <recommendedName>
        <fullName evidence="4">Lipoprotein</fullName>
    </recommendedName>
</protein>
<gene>
    <name evidence="2" type="ORF">A9Q93_06455</name>
</gene>
<dbReference type="RefSeq" id="WP_303686583.1">
    <property type="nucleotide sequence ID" value="NZ_MAAX01000104.1"/>
</dbReference>
<reference evidence="3" key="1">
    <citation type="journal article" date="2017" name="Proc. Natl. Acad. Sci. U.S.A.">
        <title>Simulation of Deepwater Horizon oil plume reveals substrate specialization within a complex community of hydrocarbon-degraders.</title>
        <authorList>
            <person name="Hu P."/>
            <person name="Dubinsky E.A."/>
            <person name="Probst A.J."/>
            <person name="Wang J."/>
            <person name="Sieber C.M.K."/>
            <person name="Tom L.M."/>
            <person name="Gardinali P."/>
            <person name="Banfield J.F."/>
            <person name="Atlas R.M."/>
            <person name="Andersen G.L."/>
        </authorList>
    </citation>
    <scope>NUCLEOTIDE SEQUENCE [LARGE SCALE GENOMIC DNA]</scope>
</reference>
<evidence type="ECO:0000313" key="2">
    <source>
        <dbReference type="EMBL" id="OUS15715.1"/>
    </source>
</evidence>
<dbReference type="Proteomes" id="UP000196102">
    <property type="component" value="Unassembled WGS sequence"/>
</dbReference>
<comment type="caution">
    <text evidence="2">The sequence shown here is derived from an EMBL/GenBank/DDBJ whole genome shotgun (WGS) entry which is preliminary data.</text>
</comment>
<feature type="signal peptide" evidence="1">
    <location>
        <begin position="1"/>
        <end position="20"/>
    </location>
</feature>
<evidence type="ECO:0008006" key="4">
    <source>
        <dbReference type="Google" id="ProtNLM"/>
    </source>
</evidence>
<proteinExistence type="predicted"/>
<sequence length="216" mass="24411">MKKLLFLILACLLISCEARLEDDVRALFKTRVVDVAGNPISNLEVNATTYRTFDFILGQELTKFQPAEEDFILGKGVTDANGDVEFTMLVDGGFFINFNSQNYFSNKVSISREELGDELFLNIPETILKEAAVVEIDFINTSGTADVYEVSFNYESLNCDFIYSNNTLTQDEECDFFERLPREFNQNIGDGSFELDVFYPSTIDVEYVDSSGNEST</sequence>
<feature type="chain" id="PRO_5012690197" description="Lipoprotein" evidence="1">
    <location>
        <begin position="21"/>
        <end position="216"/>
    </location>
</feature>